<accession>A0A8S1LRU3</accession>
<organism evidence="2 3">
    <name type="scientific">Paramecium primaurelia</name>
    <dbReference type="NCBI Taxonomy" id="5886"/>
    <lineage>
        <taxon>Eukaryota</taxon>
        <taxon>Sar</taxon>
        <taxon>Alveolata</taxon>
        <taxon>Ciliophora</taxon>
        <taxon>Intramacronucleata</taxon>
        <taxon>Oligohymenophorea</taxon>
        <taxon>Peniculida</taxon>
        <taxon>Parameciidae</taxon>
        <taxon>Paramecium</taxon>
    </lineage>
</organism>
<sequence>MAIILTLSMLFIAYSQKKTTICDIEQYYDFEQNENIVDHTKINQTDIMLTNSNIYILDENLQVLNTIETPEISDYICNKIITHPLHLILLLACQSQQKGTNPIMFAYKANGLNQYEIFGEAVQMQSVKENFEKMIIVGNSLLIPQSDKILTLTTVISNNSWYLKTTSYTMDAQFLNVSNLNITNFDIYSYVKDFQTNYRILISDYENGVYWIEAISKSNNIVPYNSGRFNIRSFYIPNTARFRSAVILNATNTNTLFILQTYVDNSFLFEYSFTSSQLFFYSTLNKYKDWNPFSQISNNKNAILIPYQNYQKVVVINLFNLKSLKQKQLTVEPNDLLISASIDNLILYFISENQLVFRSDVDALTRCTLMNYQEV</sequence>
<proteinExistence type="predicted"/>
<gene>
    <name evidence="2" type="ORF">PPRIM_AZ9-3.1.T0400261</name>
</gene>
<feature type="signal peptide" evidence="1">
    <location>
        <begin position="1"/>
        <end position="15"/>
    </location>
</feature>
<dbReference type="AlphaFoldDB" id="A0A8S1LRU3"/>
<comment type="caution">
    <text evidence="2">The sequence shown here is derived from an EMBL/GenBank/DDBJ whole genome shotgun (WGS) entry which is preliminary data.</text>
</comment>
<reference evidence="2" key="1">
    <citation type="submission" date="2021-01" db="EMBL/GenBank/DDBJ databases">
        <authorList>
            <consortium name="Genoscope - CEA"/>
            <person name="William W."/>
        </authorList>
    </citation>
    <scope>NUCLEOTIDE SEQUENCE</scope>
</reference>
<keyword evidence="3" id="KW-1185">Reference proteome</keyword>
<protein>
    <recommendedName>
        <fullName evidence="4">Transmembrane protein</fullName>
    </recommendedName>
</protein>
<dbReference type="EMBL" id="CAJJDM010000039">
    <property type="protein sequence ID" value="CAD8067376.1"/>
    <property type="molecule type" value="Genomic_DNA"/>
</dbReference>
<evidence type="ECO:0000256" key="1">
    <source>
        <dbReference type="SAM" id="SignalP"/>
    </source>
</evidence>
<dbReference type="Proteomes" id="UP000688137">
    <property type="component" value="Unassembled WGS sequence"/>
</dbReference>
<evidence type="ECO:0000313" key="3">
    <source>
        <dbReference type="Proteomes" id="UP000688137"/>
    </source>
</evidence>
<name>A0A8S1LRU3_PARPR</name>
<evidence type="ECO:0008006" key="4">
    <source>
        <dbReference type="Google" id="ProtNLM"/>
    </source>
</evidence>
<evidence type="ECO:0000313" key="2">
    <source>
        <dbReference type="EMBL" id="CAD8067376.1"/>
    </source>
</evidence>
<feature type="chain" id="PRO_5035944838" description="Transmembrane protein" evidence="1">
    <location>
        <begin position="16"/>
        <end position="375"/>
    </location>
</feature>
<keyword evidence="1" id="KW-0732">Signal</keyword>
<dbReference type="OMA" id="VYWIEAI"/>